<gene>
    <name evidence="6" type="ORF">JTE90_028082</name>
</gene>
<evidence type="ECO:0000259" key="5">
    <source>
        <dbReference type="Pfam" id="PF01951"/>
    </source>
</evidence>
<dbReference type="SUPFAM" id="SSF69819">
    <property type="entry name" value="MTH1598-like"/>
    <property type="match status" value="1"/>
</dbReference>
<keyword evidence="4" id="KW-0106">Calcium</keyword>
<dbReference type="PANTHER" id="PTHR12682:SF11">
    <property type="entry name" value="PROTEIN ARCHEASE"/>
    <property type="match status" value="1"/>
</dbReference>
<dbReference type="InterPro" id="IPR002804">
    <property type="entry name" value="Archease"/>
</dbReference>
<dbReference type="InterPro" id="IPR036820">
    <property type="entry name" value="Archease_dom_sf"/>
</dbReference>
<keyword evidence="3" id="KW-0479">Metal-binding</keyword>
<dbReference type="EMBL" id="JAFNEN010000132">
    <property type="protein sequence ID" value="KAG8192959.1"/>
    <property type="molecule type" value="Genomic_DNA"/>
</dbReference>
<name>A0AAV6V8F4_9ARAC</name>
<evidence type="ECO:0000256" key="2">
    <source>
        <dbReference type="ARBA" id="ARBA00022694"/>
    </source>
</evidence>
<evidence type="ECO:0000313" key="7">
    <source>
        <dbReference type="Proteomes" id="UP000827092"/>
    </source>
</evidence>
<comment type="caution">
    <text evidence="6">The sequence shown here is derived from an EMBL/GenBank/DDBJ whole genome shotgun (WGS) entry which is preliminary data.</text>
</comment>
<dbReference type="AlphaFoldDB" id="A0AAV6V8F4"/>
<dbReference type="InterPro" id="IPR023572">
    <property type="entry name" value="Archease_dom"/>
</dbReference>
<reference evidence="6 7" key="1">
    <citation type="journal article" date="2022" name="Nat. Ecol. Evol.">
        <title>A masculinizing supergene underlies an exaggerated male reproductive morph in a spider.</title>
        <authorList>
            <person name="Hendrickx F."/>
            <person name="De Corte Z."/>
            <person name="Sonet G."/>
            <person name="Van Belleghem S.M."/>
            <person name="Kostlbacher S."/>
            <person name="Vangestel C."/>
        </authorList>
    </citation>
    <scope>NUCLEOTIDE SEQUENCE [LARGE SCALE GENOMIC DNA]</scope>
    <source>
        <strain evidence="6">W744_W776</strain>
    </source>
</reference>
<dbReference type="GO" id="GO:0046872">
    <property type="term" value="F:metal ion binding"/>
    <property type="evidence" value="ECO:0007669"/>
    <property type="project" value="UniProtKB-KW"/>
</dbReference>
<dbReference type="FunFam" id="3.55.10.10:FF:000001">
    <property type="entry name" value="protein archease isoform X1"/>
    <property type="match status" value="1"/>
</dbReference>
<dbReference type="Gene3D" id="3.55.10.10">
    <property type="entry name" value="Archease domain"/>
    <property type="match status" value="1"/>
</dbReference>
<evidence type="ECO:0000256" key="1">
    <source>
        <dbReference type="ARBA" id="ARBA00007963"/>
    </source>
</evidence>
<comment type="similarity">
    <text evidence="1">Belongs to the archease family.</text>
</comment>
<evidence type="ECO:0000256" key="3">
    <source>
        <dbReference type="ARBA" id="ARBA00022723"/>
    </source>
</evidence>
<keyword evidence="7" id="KW-1185">Reference proteome</keyword>
<organism evidence="6 7">
    <name type="scientific">Oedothorax gibbosus</name>
    <dbReference type="NCBI Taxonomy" id="931172"/>
    <lineage>
        <taxon>Eukaryota</taxon>
        <taxon>Metazoa</taxon>
        <taxon>Ecdysozoa</taxon>
        <taxon>Arthropoda</taxon>
        <taxon>Chelicerata</taxon>
        <taxon>Arachnida</taxon>
        <taxon>Araneae</taxon>
        <taxon>Araneomorphae</taxon>
        <taxon>Entelegynae</taxon>
        <taxon>Araneoidea</taxon>
        <taxon>Linyphiidae</taxon>
        <taxon>Erigoninae</taxon>
        <taxon>Oedothorax</taxon>
    </lineage>
</organism>
<dbReference type="Proteomes" id="UP000827092">
    <property type="component" value="Unassembled WGS sequence"/>
</dbReference>
<feature type="domain" description="Archease" evidence="5">
    <location>
        <begin position="32"/>
        <end position="169"/>
    </location>
</feature>
<sequence>MAEGGDIDDGCVADAPVDEFTSEELSIPEIKYEYLDHPADVQLHSWGDTLKEAFEQIAVSMFGYMTEIDSVDILMKQDIEAEGHDMISLLYNYLDEFLYIFSAEPYFIARKVEILEFDKENFKIKARGYGEIFDLDKHPQGTEVKAITYSNMQVHENENRCELFVIIDI</sequence>
<evidence type="ECO:0000313" key="6">
    <source>
        <dbReference type="EMBL" id="KAG8192959.1"/>
    </source>
</evidence>
<dbReference type="Pfam" id="PF01951">
    <property type="entry name" value="Archease"/>
    <property type="match status" value="1"/>
</dbReference>
<proteinExistence type="inferred from homology"/>
<evidence type="ECO:0000256" key="4">
    <source>
        <dbReference type="ARBA" id="ARBA00022837"/>
    </source>
</evidence>
<dbReference type="GO" id="GO:0072669">
    <property type="term" value="C:tRNA-splicing ligase complex"/>
    <property type="evidence" value="ECO:0007669"/>
    <property type="project" value="TreeGrafter"/>
</dbReference>
<protein>
    <recommendedName>
        <fullName evidence="5">Archease domain-containing protein</fullName>
    </recommendedName>
</protein>
<dbReference type="PANTHER" id="PTHR12682">
    <property type="entry name" value="ARCHEASE"/>
    <property type="match status" value="1"/>
</dbReference>
<dbReference type="GO" id="GO:0006388">
    <property type="term" value="P:tRNA splicing, via endonucleolytic cleavage and ligation"/>
    <property type="evidence" value="ECO:0007669"/>
    <property type="project" value="TreeGrafter"/>
</dbReference>
<accession>A0AAV6V8F4</accession>
<keyword evidence="2" id="KW-0819">tRNA processing</keyword>